<keyword evidence="6" id="KW-0496">Mitochondrion</keyword>
<proteinExistence type="evidence at transcript level"/>
<evidence type="ECO:0000256" key="9">
    <source>
        <dbReference type="PIRSR" id="PIRSR016262-3"/>
    </source>
</evidence>
<dbReference type="CDD" id="cd16444">
    <property type="entry name" value="LipB"/>
    <property type="match status" value="1"/>
</dbReference>
<evidence type="ECO:0000256" key="4">
    <source>
        <dbReference type="ARBA" id="ARBA00022679"/>
    </source>
</evidence>
<evidence type="ECO:0000256" key="6">
    <source>
        <dbReference type="PIRNR" id="PIRNR016262"/>
    </source>
</evidence>
<dbReference type="GO" id="GO:0033819">
    <property type="term" value="F:lipoyl(octanoyl) transferase activity"/>
    <property type="evidence" value="ECO:0007669"/>
    <property type="project" value="UniProtKB-EC"/>
</dbReference>
<dbReference type="EC" id="2.3.1.181" evidence="6"/>
<sequence length="237" mass="26851">MTAINIGMVNLGRIGYHTSLQLQSKIASSIKKKTNKWQDGIMLLLEYPPLYTVGIRDKSYTAGDEERLRKTGAEFYRTDRGGLITYHGPGQLVVYPILNLKSWRKPLSIRWYIETLEETVITLCQTMGVSAHRYHPYPGIWVGESKLCAVGVHASRHITTHGIAINCNTDLNWFNHIVPCGIEGKGVTSFTELLQREIKIQDIILPFSHAFQTNFHCKLHNITISDVDDSLEQSKII</sequence>
<dbReference type="PANTHER" id="PTHR10993:SF7">
    <property type="entry name" value="LIPOYLTRANSFERASE 2, MITOCHONDRIAL-RELATED"/>
    <property type="match status" value="1"/>
</dbReference>
<comment type="subcellular location">
    <subcellularLocation>
        <location evidence="1 6">Mitochondrion</location>
    </subcellularLocation>
</comment>
<accession>A0A023F2A1</accession>
<feature type="active site" description="Acyl-thioester intermediate" evidence="7">
    <location>
        <position position="180"/>
    </location>
</feature>
<name>A0A023F2A1_TRIIF</name>
<dbReference type="GO" id="GO:0005739">
    <property type="term" value="C:mitochondrion"/>
    <property type="evidence" value="ECO:0007669"/>
    <property type="project" value="UniProtKB-SubCell"/>
</dbReference>
<evidence type="ECO:0000313" key="11">
    <source>
        <dbReference type="EMBL" id="JAC15221.1"/>
    </source>
</evidence>
<feature type="binding site" evidence="8">
    <location>
        <begin position="80"/>
        <end position="87"/>
    </location>
    <ligand>
        <name>substrate</name>
    </ligand>
</feature>
<comment type="function">
    <text evidence="6">Catalyzes the transfer of endogenously produced octanoic acid from octanoyl-acyl-carrier-protein onto the lipoyl domains of lipoate-dependent enzymes. Lipoyl-ACP can also act as a substrate although octanoyl-ACP is likely to be the physiological substrate.</text>
</comment>
<evidence type="ECO:0000256" key="2">
    <source>
        <dbReference type="ARBA" id="ARBA00004821"/>
    </source>
</evidence>
<dbReference type="FunFam" id="3.30.930.10:FF:000035">
    <property type="entry name" value="Putative lipoyltransferase 2, mitochondrial"/>
    <property type="match status" value="1"/>
</dbReference>
<keyword evidence="4 6" id="KW-0808">Transferase</keyword>
<protein>
    <recommendedName>
        <fullName evidence="6">Octanoyl-[acyl-carrier-protein]:protein N-octanoyltransferase LIPT2, mitochondrial</fullName>
        <ecNumber evidence="6">2.3.1.181</ecNumber>
    </recommendedName>
</protein>
<feature type="site" description="Lowers pKa of active site Cys" evidence="9">
    <location>
        <position position="146"/>
    </location>
</feature>
<dbReference type="InterPro" id="IPR004143">
    <property type="entry name" value="BPL_LPL_catalytic"/>
</dbReference>
<feature type="domain" description="BPL/LPL catalytic" evidence="10">
    <location>
        <begin position="36"/>
        <end position="219"/>
    </location>
</feature>
<dbReference type="InterPro" id="IPR045864">
    <property type="entry name" value="aa-tRNA-synth_II/BPL/LPL"/>
</dbReference>
<organism evidence="11">
    <name type="scientific">Triatoma infestans</name>
    <name type="common">Assassin bug</name>
    <dbReference type="NCBI Taxonomy" id="30076"/>
    <lineage>
        <taxon>Eukaryota</taxon>
        <taxon>Metazoa</taxon>
        <taxon>Ecdysozoa</taxon>
        <taxon>Arthropoda</taxon>
        <taxon>Hexapoda</taxon>
        <taxon>Insecta</taxon>
        <taxon>Pterygota</taxon>
        <taxon>Neoptera</taxon>
        <taxon>Paraneoptera</taxon>
        <taxon>Hemiptera</taxon>
        <taxon>Heteroptera</taxon>
        <taxon>Panheteroptera</taxon>
        <taxon>Cimicomorpha</taxon>
        <taxon>Reduviidae</taxon>
        <taxon>Triatominae</taxon>
        <taxon>Triatoma</taxon>
    </lineage>
</organism>
<dbReference type="EMBL" id="GBBI01003491">
    <property type="protein sequence ID" value="JAC15221.1"/>
    <property type="molecule type" value="mRNA"/>
</dbReference>
<dbReference type="HAMAP" id="MF_00013">
    <property type="entry name" value="LipB"/>
    <property type="match status" value="1"/>
</dbReference>
<dbReference type="Pfam" id="PF21948">
    <property type="entry name" value="LplA-B_cat"/>
    <property type="match status" value="1"/>
</dbReference>
<evidence type="ECO:0000259" key="10">
    <source>
        <dbReference type="PROSITE" id="PS51733"/>
    </source>
</evidence>
<dbReference type="UniPathway" id="UPA00538">
    <property type="reaction ID" value="UER00592"/>
</dbReference>
<reference evidence="11" key="1">
    <citation type="journal article" date="2014" name="PLoS Negl. Trop. Dis.">
        <title>An updated insight into the Sialotranscriptome of Triatoma infestans: developmental stage and geographic variations.</title>
        <authorList>
            <person name="Schwarz A."/>
            <person name="Medrano-Mercado N."/>
            <person name="Schaub G.A."/>
            <person name="Struchiner C.J."/>
            <person name="Bargues M.D."/>
            <person name="Levy M.Z."/>
            <person name="Ribeiro J.M."/>
        </authorList>
    </citation>
    <scope>NUCLEOTIDE SEQUENCE</scope>
    <source>
        <strain evidence="11">Chile</strain>
        <tissue evidence="11">Salivary glands</tissue>
    </source>
</reference>
<dbReference type="InterPro" id="IPR020605">
    <property type="entry name" value="Octanoyltransferase_CS"/>
</dbReference>
<dbReference type="PROSITE" id="PS51733">
    <property type="entry name" value="BPL_LPL_CATALYTIC"/>
    <property type="match status" value="1"/>
</dbReference>
<comment type="pathway">
    <text evidence="2 6">Protein modification; protein lipoylation via endogenous pathway; protein N(6)-(lipoyl)lysine from octanoyl-[acyl-carrier-protein]: step 1/2.</text>
</comment>
<evidence type="ECO:0000256" key="5">
    <source>
        <dbReference type="ARBA" id="ARBA00023315"/>
    </source>
</evidence>
<dbReference type="SUPFAM" id="SSF55681">
    <property type="entry name" value="Class II aaRS and biotin synthetases"/>
    <property type="match status" value="1"/>
</dbReference>
<feature type="binding site" evidence="8">
    <location>
        <begin position="162"/>
        <end position="164"/>
    </location>
    <ligand>
        <name>substrate</name>
    </ligand>
</feature>
<evidence type="ECO:0000256" key="8">
    <source>
        <dbReference type="PIRSR" id="PIRSR016262-2"/>
    </source>
</evidence>
<comment type="similarity">
    <text evidence="3 6">Belongs to the LipB family.</text>
</comment>
<dbReference type="PIRSF" id="PIRSF016262">
    <property type="entry name" value="LPLase"/>
    <property type="match status" value="1"/>
</dbReference>
<keyword evidence="5 6" id="KW-0012">Acyltransferase</keyword>
<feature type="binding site" evidence="8">
    <location>
        <begin position="149"/>
        <end position="151"/>
    </location>
    <ligand>
        <name>substrate</name>
    </ligand>
</feature>
<dbReference type="Gene3D" id="3.30.930.10">
    <property type="entry name" value="Bira Bifunctional Protein, Domain 2"/>
    <property type="match status" value="1"/>
</dbReference>
<evidence type="ECO:0000256" key="3">
    <source>
        <dbReference type="ARBA" id="ARBA00007907"/>
    </source>
</evidence>
<evidence type="ECO:0000256" key="1">
    <source>
        <dbReference type="ARBA" id="ARBA00004173"/>
    </source>
</evidence>
<dbReference type="InterPro" id="IPR000544">
    <property type="entry name" value="Octanoyltransferase"/>
</dbReference>
<evidence type="ECO:0000256" key="7">
    <source>
        <dbReference type="PIRSR" id="PIRSR016262-1"/>
    </source>
</evidence>
<comment type="catalytic activity">
    <reaction evidence="6">
        <text>octanoyl-[ACP] + L-lysyl-[protein] = N(6)-octanoyl-L-lysyl-[protein] + holo-[ACP] + H(+)</text>
        <dbReference type="Rhea" id="RHEA:17665"/>
        <dbReference type="Rhea" id="RHEA-COMP:9636"/>
        <dbReference type="Rhea" id="RHEA-COMP:9685"/>
        <dbReference type="Rhea" id="RHEA-COMP:9752"/>
        <dbReference type="Rhea" id="RHEA-COMP:9928"/>
        <dbReference type="ChEBI" id="CHEBI:15378"/>
        <dbReference type="ChEBI" id="CHEBI:29969"/>
        <dbReference type="ChEBI" id="CHEBI:64479"/>
        <dbReference type="ChEBI" id="CHEBI:78463"/>
        <dbReference type="ChEBI" id="CHEBI:78809"/>
        <dbReference type="EC" id="2.3.1.181"/>
    </reaction>
</comment>
<dbReference type="NCBIfam" id="NF010925">
    <property type="entry name" value="PRK14345.1"/>
    <property type="match status" value="1"/>
</dbReference>
<dbReference type="PROSITE" id="PS01313">
    <property type="entry name" value="LIPB"/>
    <property type="match status" value="1"/>
</dbReference>
<dbReference type="NCBIfam" id="TIGR00214">
    <property type="entry name" value="lipB"/>
    <property type="match status" value="1"/>
</dbReference>
<dbReference type="GO" id="GO:0009249">
    <property type="term" value="P:protein lipoylation"/>
    <property type="evidence" value="ECO:0007669"/>
    <property type="project" value="InterPro"/>
</dbReference>
<dbReference type="PANTHER" id="PTHR10993">
    <property type="entry name" value="OCTANOYLTRANSFERASE"/>
    <property type="match status" value="1"/>
</dbReference>
<dbReference type="AlphaFoldDB" id="A0A023F2A1"/>